<keyword evidence="8" id="KW-0328">Glycosyltransferase</keyword>
<evidence type="ECO:0000256" key="1">
    <source>
        <dbReference type="ARBA" id="ARBA00004236"/>
    </source>
</evidence>
<feature type="region of interest" description="Disordered" evidence="18">
    <location>
        <begin position="729"/>
        <end position="837"/>
    </location>
</feature>
<dbReference type="GO" id="GO:0008360">
    <property type="term" value="P:regulation of cell shape"/>
    <property type="evidence" value="ECO:0007669"/>
    <property type="project" value="UniProtKB-KW"/>
</dbReference>
<evidence type="ECO:0000256" key="8">
    <source>
        <dbReference type="ARBA" id="ARBA00022676"/>
    </source>
</evidence>
<evidence type="ECO:0000256" key="9">
    <source>
        <dbReference type="ARBA" id="ARBA00022679"/>
    </source>
</evidence>
<dbReference type="SUPFAM" id="SSF56601">
    <property type="entry name" value="beta-lactamase/transpeptidase-like"/>
    <property type="match status" value="1"/>
</dbReference>
<keyword evidence="19" id="KW-1133">Transmembrane helix</keyword>
<dbReference type="GO" id="GO:0009252">
    <property type="term" value="P:peptidoglycan biosynthetic process"/>
    <property type="evidence" value="ECO:0007669"/>
    <property type="project" value="UniProtKB-UniPathway"/>
</dbReference>
<dbReference type="PANTHER" id="PTHR32282">
    <property type="entry name" value="BINDING PROTEIN TRANSPEPTIDASE, PUTATIVE-RELATED"/>
    <property type="match status" value="1"/>
</dbReference>
<keyword evidence="19" id="KW-0812">Transmembrane</keyword>
<keyword evidence="10" id="KW-0378">Hydrolase</keyword>
<dbReference type="InterPro" id="IPR023346">
    <property type="entry name" value="Lysozyme-like_dom_sf"/>
</dbReference>
<evidence type="ECO:0000256" key="14">
    <source>
        <dbReference type="ARBA" id="ARBA00023268"/>
    </source>
</evidence>
<keyword evidence="13 19" id="KW-0472">Membrane</keyword>
<evidence type="ECO:0000313" key="23">
    <source>
        <dbReference type="Proteomes" id="UP000241829"/>
    </source>
</evidence>
<dbReference type="Pfam" id="PF00912">
    <property type="entry name" value="Transgly"/>
    <property type="match status" value="1"/>
</dbReference>
<dbReference type="GO" id="GO:0008658">
    <property type="term" value="F:penicillin binding"/>
    <property type="evidence" value="ECO:0007669"/>
    <property type="project" value="InterPro"/>
</dbReference>
<evidence type="ECO:0000256" key="7">
    <source>
        <dbReference type="ARBA" id="ARBA00022670"/>
    </source>
</evidence>
<comment type="pathway">
    <text evidence="2">Cell wall biogenesis; peptidoglycan biosynthesis.</text>
</comment>
<keyword evidence="6" id="KW-0121">Carboxypeptidase</keyword>
<dbReference type="InterPro" id="IPR001264">
    <property type="entry name" value="Glyco_trans_51"/>
</dbReference>
<comment type="similarity">
    <text evidence="4">In the N-terminal section; belongs to the glycosyltransferase 51 family.</text>
</comment>
<keyword evidence="23" id="KW-1185">Reference proteome</keyword>
<evidence type="ECO:0000256" key="17">
    <source>
        <dbReference type="ARBA" id="ARBA00049902"/>
    </source>
</evidence>
<dbReference type="Gene3D" id="3.40.710.10">
    <property type="entry name" value="DD-peptidase/beta-lactamase superfamily"/>
    <property type="match status" value="1"/>
</dbReference>
<keyword evidence="5" id="KW-1003">Cell membrane</keyword>
<dbReference type="InterPro" id="IPR001460">
    <property type="entry name" value="PCN-bd_Tpept"/>
</dbReference>
<evidence type="ECO:0000256" key="6">
    <source>
        <dbReference type="ARBA" id="ARBA00022645"/>
    </source>
</evidence>
<reference evidence="23" key="1">
    <citation type="submission" date="2018-03" db="EMBL/GenBank/DDBJ databases">
        <title>Genome sequencing of Melaminivora sp. strain SC2-7.</title>
        <authorList>
            <person name="Kim S.-J."/>
            <person name="Heo J."/>
            <person name="Ahn J.-H."/>
            <person name="Kwon S.-W."/>
        </authorList>
    </citation>
    <scope>NUCLEOTIDE SEQUENCE [LARGE SCALE GENOMIC DNA]</scope>
    <source>
        <strain evidence="23">SC2-7</strain>
    </source>
</reference>
<accession>A0A2P1NLC3</accession>
<dbReference type="AlphaFoldDB" id="A0A2P1NLC3"/>
<name>A0A2P1NLC3_9BURK</name>
<keyword evidence="9" id="KW-0808">Transferase</keyword>
<dbReference type="GO" id="GO:0008955">
    <property type="term" value="F:peptidoglycan glycosyltransferase activity"/>
    <property type="evidence" value="ECO:0007669"/>
    <property type="project" value="UniProtKB-EC"/>
</dbReference>
<evidence type="ECO:0000256" key="11">
    <source>
        <dbReference type="ARBA" id="ARBA00022960"/>
    </source>
</evidence>
<comment type="catalytic activity">
    <reaction evidence="17">
        <text>[GlcNAc-(1-&gt;4)-Mur2Ac(oyl-L-Ala-gamma-D-Glu-L-Lys-D-Ala-D-Ala)](n)-di-trans,octa-cis-undecaprenyl diphosphate + beta-D-GlcNAc-(1-&gt;4)-Mur2Ac(oyl-L-Ala-gamma-D-Glu-L-Lys-D-Ala-D-Ala)-di-trans,octa-cis-undecaprenyl diphosphate = [GlcNAc-(1-&gt;4)-Mur2Ac(oyl-L-Ala-gamma-D-Glu-L-Lys-D-Ala-D-Ala)](n+1)-di-trans,octa-cis-undecaprenyl diphosphate + di-trans,octa-cis-undecaprenyl diphosphate + H(+)</text>
        <dbReference type="Rhea" id="RHEA:23708"/>
        <dbReference type="Rhea" id="RHEA-COMP:9602"/>
        <dbReference type="Rhea" id="RHEA-COMP:9603"/>
        <dbReference type="ChEBI" id="CHEBI:15378"/>
        <dbReference type="ChEBI" id="CHEBI:58405"/>
        <dbReference type="ChEBI" id="CHEBI:60033"/>
        <dbReference type="ChEBI" id="CHEBI:78435"/>
        <dbReference type="EC" id="2.4.99.28"/>
    </reaction>
</comment>
<evidence type="ECO:0000256" key="18">
    <source>
        <dbReference type="SAM" id="MobiDB-lite"/>
    </source>
</evidence>
<evidence type="ECO:0000256" key="10">
    <source>
        <dbReference type="ARBA" id="ARBA00022801"/>
    </source>
</evidence>
<keyword evidence="7" id="KW-0645">Protease</keyword>
<evidence type="ECO:0000313" key="22">
    <source>
        <dbReference type="EMBL" id="AVP57833.1"/>
    </source>
</evidence>
<evidence type="ECO:0000256" key="5">
    <source>
        <dbReference type="ARBA" id="ARBA00022475"/>
    </source>
</evidence>
<comment type="catalytic activity">
    <reaction evidence="16">
        <text>Preferential cleavage: (Ac)2-L-Lys-D-Ala-|-D-Ala. Also transpeptidation of peptidyl-alanyl moieties that are N-acyl substituents of D-alanine.</text>
        <dbReference type="EC" id="3.4.16.4"/>
    </reaction>
</comment>
<evidence type="ECO:0000256" key="16">
    <source>
        <dbReference type="ARBA" id="ARBA00034000"/>
    </source>
</evidence>
<keyword evidence="11" id="KW-0133">Cell shape</keyword>
<proteinExistence type="inferred from homology"/>
<feature type="domain" description="Glycosyl transferase family 51" evidence="21">
    <location>
        <begin position="78"/>
        <end position="254"/>
    </location>
</feature>
<dbReference type="UniPathway" id="UPA00219"/>
<dbReference type="RefSeq" id="WP_106846386.1">
    <property type="nucleotide sequence ID" value="NZ_CP027792.1"/>
</dbReference>
<evidence type="ECO:0000259" key="20">
    <source>
        <dbReference type="Pfam" id="PF00905"/>
    </source>
</evidence>
<dbReference type="InterPro" id="IPR036950">
    <property type="entry name" value="PBP_transglycosylase"/>
</dbReference>
<dbReference type="KEGG" id="melm:C7H73_09310"/>
<dbReference type="InterPro" id="IPR012338">
    <property type="entry name" value="Beta-lactam/transpept-like"/>
</dbReference>
<keyword evidence="15" id="KW-0961">Cell wall biogenesis/degradation</keyword>
<feature type="transmembrane region" description="Helical" evidence="19">
    <location>
        <begin position="33"/>
        <end position="55"/>
    </location>
</feature>
<gene>
    <name evidence="22" type="ORF">C7H73_09310</name>
</gene>
<dbReference type="Pfam" id="PF00905">
    <property type="entry name" value="Transpeptidase"/>
    <property type="match status" value="1"/>
</dbReference>
<dbReference type="GO" id="GO:0009002">
    <property type="term" value="F:serine-type D-Ala-D-Ala carboxypeptidase activity"/>
    <property type="evidence" value="ECO:0007669"/>
    <property type="project" value="UniProtKB-EC"/>
</dbReference>
<dbReference type="GO" id="GO:0030288">
    <property type="term" value="C:outer membrane-bounded periplasmic space"/>
    <property type="evidence" value="ECO:0007669"/>
    <property type="project" value="TreeGrafter"/>
</dbReference>
<dbReference type="InterPro" id="IPR050396">
    <property type="entry name" value="Glycosyltr_51/Transpeptidase"/>
</dbReference>
<organism evidence="22 23">
    <name type="scientific">Pulveribacter suum</name>
    <dbReference type="NCBI Taxonomy" id="2116657"/>
    <lineage>
        <taxon>Bacteria</taxon>
        <taxon>Pseudomonadati</taxon>
        <taxon>Pseudomonadota</taxon>
        <taxon>Betaproteobacteria</taxon>
        <taxon>Burkholderiales</taxon>
        <taxon>Comamonadaceae</taxon>
        <taxon>Pulveribacter</taxon>
    </lineage>
</organism>
<evidence type="ECO:0000256" key="4">
    <source>
        <dbReference type="ARBA" id="ARBA00007739"/>
    </source>
</evidence>
<feature type="domain" description="Penicillin-binding protein transpeptidase" evidence="20">
    <location>
        <begin position="406"/>
        <end position="639"/>
    </location>
</feature>
<dbReference type="EMBL" id="CP027792">
    <property type="protein sequence ID" value="AVP57833.1"/>
    <property type="molecule type" value="Genomic_DNA"/>
</dbReference>
<dbReference type="GO" id="GO:0005886">
    <property type="term" value="C:plasma membrane"/>
    <property type="evidence" value="ECO:0007669"/>
    <property type="project" value="UniProtKB-SubCell"/>
</dbReference>
<sequence>MKAIDSLRQRAAALRPRLATLLRRPQRWRSLHGLAWLAVALALAALVCLLALLLLTPSISDIRKAKADQPAQLVSEDGRLLAEYRWVNREWVPLAQIAPAVVDALIATEDHRFYGHWGLDWRRTLAAVVRTAGGDRQGGSTITQQLARNLYPEEIGRAPTLGRKLKEAVTALKIEWSYSKDEILETYLNTVPFLYNAWGIEVAARTYFDKSADKLNVLESATLIGMLKGTAYYNPVLNPERAQERRNTVLAQMKKRGKLDAQDYEQLKRRPLRIRFERQSEIAGLAPHLAQQLKRQLIEWADRRGYSLYADGLVIRTTIDGRLQELANQSVQQQGKALQQVADKAWAARGVWTPKNPLVQQLVRESATLAKAVAGGESEEDAAARLLQDAAFLSELRAAKTRVQIGFMALDPGSGAVRAWVGSRDYAQDPFDHVQAARRQPGSTFKPFVYGAAFAAGRSPQDTLMDTAVEIPLGGGQVWRPRDGNAPPSEEPLTLADGLAYSKNTITAQLMAQVGPQQVVQLARAMGVRESPLEPVPALALGTSPVTLKEMVAAYGTIAGAGRYRAPQVITRIEDASGRVLETFAPAAPEQALGVTAAQQLRDALRGAVDHGTGAAIRSRYGISADVAGKTGTTQDNTDGWFILMHPQLVAGSWVGFNDGRITLRSNYWGQGAHSALPVVGSVFRQALRGKLIDAQQRFVDERESTWGSRAADAAGALRNWVYDLFGRPTGEQAGPVPAPTPAPPVPAPPPSAPAPEDEDERPEITEAPLTPLEQVAPRPAQPAEPPTWVTGPDEAATALPPADTGAPEPAEAPRPGVVLAPGQPIPGVVVPSLSPR</sequence>
<dbReference type="SUPFAM" id="SSF53955">
    <property type="entry name" value="Lysozyme-like"/>
    <property type="match status" value="1"/>
</dbReference>
<evidence type="ECO:0000256" key="13">
    <source>
        <dbReference type="ARBA" id="ARBA00023136"/>
    </source>
</evidence>
<dbReference type="OrthoDB" id="9766909at2"/>
<dbReference type="Proteomes" id="UP000241829">
    <property type="component" value="Chromosome"/>
</dbReference>
<evidence type="ECO:0000259" key="21">
    <source>
        <dbReference type="Pfam" id="PF00912"/>
    </source>
</evidence>
<protein>
    <submittedName>
        <fullName evidence="22">Penicillin-binding protein</fullName>
    </submittedName>
</protein>
<keyword evidence="14" id="KW-0511">Multifunctional enzyme</keyword>
<keyword evidence="12" id="KW-0573">Peptidoglycan synthesis</keyword>
<comment type="subcellular location">
    <subcellularLocation>
        <location evidence="1">Cell membrane</location>
    </subcellularLocation>
</comment>
<comment type="similarity">
    <text evidence="3">In the C-terminal section; belongs to the transpeptidase family.</text>
</comment>
<evidence type="ECO:0000256" key="15">
    <source>
        <dbReference type="ARBA" id="ARBA00023316"/>
    </source>
</evidence>
<evidence type="ECO:0000256" key="19">
    <source>
        <dbReference type="SAM" id="Phobius"/>
    </source>
</evidence>
<feature type="compositionally biased region" description="Pro residues" evidence="18">
    <location>
        <begin position="737"/>
        <end position="754"/>
    </location>
</feature>
<evidence type="ECO:0000256" key="12">
    <source>
        <dbReference type="ARBA" id="ARBA00022984"/>
    </source>
</evidence>
<dbReference type="Gene3D" id="1.10.3810.10">
    <property type="entry name" value="Biosynthetic peptidoglycan transglycosylase-like"/>
    <property type="match status" value="1"/>
</dbReference>
<dbReference type="PANTHER" id="PTHR32282:SF11">
    <property type="entry name" value="PENICILLIN-BINDING PROTEIN 1B"/>
    <property type="match status" value="1"/>
</dbReference>
<evidence type="ECO:0000256" key="3">
    <source>
        <dbReference type="ARBA" id="ARBA00007090"/>
    </source>
</evidence>
<dbReference type="GO" id="GO:0071555">
    <property type="term" value="P:cell wall organization"/>
    <property type="evidence" value="ECO:0007669"/>
    <property type="project" value="UniProtKB-KW"/>
</dbReference>
<evidence type="ECO:0000256" key="2">
    <source>
        <dbReference type="ARBA" id="ARBA00004752"/>
    </source>
</evidence>
<dbReference type="GO" id="GO:0006508">
    <property type="term" value="P:proteolysis"/>
    <property type="evidence" value="ECO:0007669"/>
    <property type="project" value="UniProtKB-KW"/>
</dbReference>